<sequence>MYYLLPFQKGYLVNWDIERQVWDYMFGKDVLKVDFNETDIIVTEPYFNFSTTQEAMNEILFEEYQFKSALRTNPSFLSQYKYSREQPQKPFCTLVVDTGYSFTHIVPYYKEKKLVENIR</sequence>
<comment type="function">
    <text evidence="1">Actins are highly conserved proteins that are involved in various types of cell motility and are ubiquitously expressed in all eukaryotic cells.</text>
</comment>
<dbReference type="EMBL" id="JARBDR010000607">
    <property type="protein sequence ID" value="KAJ8311030.1"/>
    <property type="molecule type" value="Genomic_DNA"/>
</dbReference>
<feature type="non-terminal residue" evidence="2">
    <location>
        <position position="119"/>
    </location>
</feature>
<dbReference type="InterPro" id="IPR043129">
    <property type="entry name" value="ATPase_NBD"/>
</dbReference>
<dbReference type="SUPFAM" id="SSF53067">
    <property type="entry name" value="Actin-like ATPase domain"/>
    <property type="match status" value="1"/>
</dbReference>
<accession>A0ABQ9F0T7</accession>
<evidence type="ECO:0000313" key="2">
    <source>
        <dbReference type="EMBL" id="KAJ8311030.1"/>
    </source>
</evidence>
<comment type="caution">
    <text evidence="2">The sequence shown here is derived from an EMBL/GenBank/DDBJ whole genome shotgun (WGS) entry which is preliminary data.</text>
</comment>
<proteinExistence type="predicted"/>
<gene>
    <name evidence="2" type="ORF">KUTeg_011414</name>
</gene>
<keyword evidence="3" id="KW-1185">Reference proteome</keyword>
<dbReference type="PANTHER" id="PTHR11937">
    <property type="entry name" value="ACTIN"/>
    <property type="match status" value="1"/>
</dbReference>
<name>A0ABQ9F0T7_TEGGR</name>
<reference evidence="2 3" key="1">
    <citation type="submission" date="2022-12" db="EMBL/GenBank/DDBJ databases">
        <title>Chromosome-level genome of Tegillarca granosa.</title>
        <authorList>
            <person name="Kim J."/>
        </authorList>
    </citation>
    <scope>NUCLEOTIDE SEQUENCE [LARGE SCALE GENOMIC DNA]</scope>
    <source>
        <strain evidence="2">Teg-2019</strain>
        <tissue evidence="2">Adductor muscle</tissue>
    </source>
</reference>
<protein>
    <recommendedName>
        <fullName evidence="4">Actin-related protein 6</fullName>
    </recommendedName>
</protein>
<evidence type="ECO:0000256" key="1">
    <source>
        <dbReference type="ARBA" id="ARBA00003520"/>
    </source>
</evidence>
<evidence type="ECO:0008006" key="4">
    <source>
        <dbReference type="Google" id="ProtNLM"/>
    </source>
</evidence>
<dbReference type="Pfam" id="PF00022">
    <property type="entry name" value="Actin"/>
    <property type="match status" value="1"/>
</dbReference>
<evidence type="ECO:0000313" key="3">
    <source>
        <dbReference type="Proteomes" id="UP001217089"/>
    </source>
</evidence>
<dbReference type="Gene3D" id="3.30.420.40">
    <property type="match status" value="1"/>
</dbReference>
<organism evidence="2 3">
    <name type="scientific">Tegillarca granosa</name>
    <name type="common">Malaysian cockle</name>
    <name type="synonym">Anadara granosa</name>
    <dbReference type="NCBI Taxonomy" id="220873"/>
    <lineage>
        <taxon>Eukaryota</taxon>
        <taxon>Metazoa</taxon>
        <taxon>Spiralia</taxon>
        <taxon>Lophotrochozoa</taxon>
        <taxon>Mollusca</taxon>
        <taxon>Bivalvia</taxon>
        <taxon>Autobranchia</taxon>
        <taxon>Pteriomorphia</taxon>
        <taxon>Arcoida</taxon>
        <taxon>Arcoidea</taxon>
        <taxon>Arcidae</taxon>
        <taxon>Tegillarca</taxon>
    </lineage>
</organism>
<dbReference type="InterPro" id="IPR004000">
    <property type="entry name" value="Actin"/>
</dbReference>
<dbReference type="Proteomes" id="UP001217089">
    <property type="component" value="Unassembled WGS sequence"/>
</dbReference>